<sequence length="31" mass="2812">TTGDAPPIPGAAGAGREASQGDDAGLATAES</sequence>
<feature type="compositionally biased region" description="Low complexity" evidence="1">
    <location>
        <begin position="1"/>
        <end position="15"/>
    </location>
</feature>
<proteinExistence type="predicted"/>
<dbReference type="Proteomes" id="UP000265520">
    <property type="component" value="Unassembled WGS sequence"/>
</dbReference>
<keyword evidence="3" id="KW-1185">Reference proteome</keyword>
<feature type="non-terminal residue" evidence="2">
    <location>
        <position position="1"/>
    </location>
</feature>
<dbReference type="EMBL" id="LXQA010815651">
    <property type="protein sequence ID" value="MCI72336.1"/>
    <property type="molecule type" value="Genomic_DNA"/>
</dbReference>
<name>A0A392UIP8_9FABA</name>
<dbReference type="AlphaFoldDB" id="A0A392UIP8"/>
<comment type="caution">
    <text evidence="2">The sequence shown here is derived from an EMBL/GenBank/DDBJ whole genome shotgun (WGS) entry which is preliminary data.</text>
</comment>
<evidence type="ECO:0000313" key="3">
    <source>
        <dbReference type="Proteomes" id="UP000265520"/>
    </source>
</evidence>
<organism evidence="2 3">
    <name type="scientific">Trifolium medium</name>
    <dbReference type="NCBI Taxonomy" id="97028"/>
    <lineage>
        <taxon>Eukaryota</taxon>
        <taxon>Viridiplantae</taxon>
        <taxon>Streptophyta</taxon>
        <taxon>Embryophyta</taxon>
        <taxon>Tracheophyta</taxon>
        <taxon>Spermatophyta</taxon>
        <taxon>Magnoliopsida</taxon>
        <taxon>eudicotyledons</taxon>
        <taxon>Gunneridae</taxon>
        <taxon>Pentapetalae</taxon>
        <taxon>rosids</taxon>
        <taxon>fabids</taxon>
        <taxon>Fabales</taxon>
        <taxon>Fabaceae</taxon>
        <taxon>Papilionoideae</taxon>
        <taxon>50 kb inversion clade</taxon>
        <taxon>NPAAA clade</taxon>
        <taxon>Hologalegina</taxon>
        <taxon>IRL clade</taxon>
        <taxon>Trifolieae</taxon>
        <taxon>Trifolium</taxon>
    </lineage>
</organism>
<evidence type="ECO:0000256" key="1">
    <source>
        <dbReference type="SAM" id="MobiDB-lite"/>
    </source>
</evidence>
<evidence type="ECO:0000313" key="2">
    <source>
        <dbReference type="EMBL" id="MCI72336.1"/>
    </source>
</evidence>
<protein>
    <submittedName>
        <fullName evidence="2">Uncharacterized protein</fullName>
    </submittedName>
</protein>
<reference evidence="2 3" key="1">
    <citation type="journal article" date="2018" name="Front. Plant Sci.">
        <title>Red Clover (Trifolium pratense) and Zigzag Clover (T. medium) - A Picture of Genomic Similarities and Differences.</title>
        <authorList>
            <person name="Dluhosova J."/>
            <person name="Istvanek J."/>
            <person name="Nedelnik J."/>
            <person name="Repkova J."/>
        </authorList>
    </citation>
    <scope>NUCLEOTIDE SEQUENCE [LARGE SCALE GENOMIC DNA]</scope>
    <source>
        <strain evidence="3">cv. 10/8</strain>
        <tissue evidence="2">Leaf</tissue>
    </source>
</reference>
<accession>A0A392UIP8</accession>
<feature type="region of interest" description="Disordered" evidence="1">
    <location>
        <begin position="1"/>
        <end position="31"/>
    </location>
</feature>